<reference evidence="1 2" key="1">
    <citation type="journal article" date="2015" name="Genome Biol.">
        <title>Comparative genomics of Steinernema reveals deeply conserved gene regulatory networks.</title>
        <authorList>
            <person name="Dillman A.R."/>
            <person name="Macchietto M."/>
            <person name="Porter C.F."/>
            <person name="Rogers A."/>
            <person name="Williams B."/>
            <person name="Antoshechkin I."/>
            <person name="Lee M.M."/>
            <person name="Goodwin Z."/>
            <person name="Lu X."/>
            <person name="Lewis E.E."/>
            <person name="Goodrich-Blair H."/>
            <person name="Stock S.P."/>
            <person name="Adams B.J."/>
            <person name="Sternberg P.W."/>
            <person name="Mortazavi A."/>
        </authorList>
    </citation>
    <scope>NUCLEOTIDE SEQUENCE [LARGE SCALE GENOMIC DNA]</scope>
    <source>
        <strain evidence="1 2">ALL</strain>
    </source>
</reference>
<name>A0A4U5PJH1_STECR</name>
<evidence type="ECO:0008006" key="3">
    <source>
        <dbReference type="Google" id="ProtNLM"/>
    </source>
</evidence>
<sequence length="78" mass="9197">MISLMSYINENFAPTTLGYWFESQSDIFLWIDGLPIAFTKWASTDLNFLNVENLIFYVLRLTDLVQLKLRRSSVWLCL</sequence>
<evidence type="ECO:0000313" key="2">
    <source>
        <dbReference type="Proteomes" id="UP000298663"/>
    </source>
</evidence>
<proteinExistence type="predicted"/>
<comment type="caution">
    <text evidence="1">The sequence shown here is derived from an EMBL/GenBank/DDBJ whole genome shotgun (WGS) entry which is preliminary data.</text>
</comment>
<dbReference type="EMBL" id="AZBU02000002">
    <property type="protein sequence ID" value="TKR96862.1"/>
    <property type="molecule type" value="Genomic_DNA"/>
</dbReference>
<dbReference type="InterPro" id="IPR016187">
    <property type="entry name" value="CTDL_fold"/>
</dbReference>
<protein>
    <recommendedName>
        <fullName evidence="3">C-type lectin domain-containing protein</fullName>
    </recommendedName>
</protein>
<dbReference type="OrthoDB" id="6352295at2759"/>
<evidence type="ECO:0000313" key="1">
    <source>
        <dbReference type="EMBL" id="TKR96862.1"/>
    </source>
</evidence>
<dbReference type="SUPFAM" id="SSF56436">
    <property type="entry name" value="C-type lectin-like"/>
    <property type="match status" value="1"/>
</dbReference>
<keyword evidence="2" id="KW-1185">Reference proteome</keyword>
<dbReference type="Proteomes" id="UP000298663">
    <property type="component" value="Unassembled WGS sequence"/>
</dbReference>
<organism evidence="1 2">
    <name type="scientific">Steinernema carpocapsae</name>
    <name type="common">Entomopathogenic nematode</name>
    <dbReference type="NCBI Taxonomy" id="34508"/>
    <lineage>
        <taxon>Eukaryota</taxon>
        <taxon>Metazoa</taxon>
        <taxon>Ecdysozoa</taxon>
        <taxon>Nematoda</taxon>
        <taxon>Chromadorea</taxon>
        <taxon>Rhabditida</taxon>
        <taxon>Tylenchina</taxon>
        <taxon>Panagrolaimomorpha</taxon>
        <taxon>Strongyloidoidea</taxon>
        <taxon>Steinernematidae</taxon>
        <taxon>Steinernema</taxon>
    </lineage>
</organism>
<dbReference type="AlphaFoldDB" id="A0A4U5PJH1"/>
<accession>A0A4U5PJH1</accession>
<reference evidence="1 2" key="2">
    <citation type="journal article" date="2019" name="G3 (Bethesda)">
        <title>Hybrid Assembly of the Genome of the Entomopathogenic Nematode Steinernema carpocapsae Identifies the X-Chromosome.</title>
        <authorList>
            <person name="Serra L."/>
            <person name="Macchietto M."/>
            <person name="Macias-Munoz A."/>
            <person name="McGill C.J."/>
            <person name="Rodriguez I.M."/>
            <person name="Rodriguez B."/>
            <person name="Murad R."/>
            <person name="Mortazavi A."/>
        </authorList>
    </citation>
    <scope>NUCLEOTIDE SEQUENCE [LARGE SCALE GENOMIC DNA]</scope>
    <source>
        <strain evidence="1 2">ALL</strain>
    </source>
</reference>
<gene>
    <name evidence="1" type="ORF">L596_010817</name>
</gene>